<name>A0A832YRE9_9EURY</name>
<evidence type="ECO:0000313" key="2">
    <source>
        <dbReference type="Proteomes" id="UP000605144"/>
    </source>
</evidence>
<dbReference type="AlphaFoldDB" id="A0A832YRE9"/>
<dbReference type="PIRSF" id="PIRSF006606">
    <property type="entry name" value="UCP006606"/>
    <property type="match status" value="1"/>
</dbReference>
<dbReference type="Proteomes" id="UP000605144">
    <property type="component" value="Unassembled WGS sequence"/>
</dbReference>
<dbReference type="Pfam" id="PF04009">
    <property type="entry name" value="DUF356"/>
    <property type="match status" value="1"/>
</dbReference>
<protein>
    <submittedName>
        <fullName evidence="1">DUF356 domain-containing protein</fullName>
    </submittedName>
</protein>
<organism evidence="1 2">
    <name type="scientific">Methanothermococcus okinawensis</name>
    <dbReference type="NCBI Taxonomy" id="155863"/>
    <lineage>
        <taxon>Archaea</taxon>
        <taxon>Methanobacteriati</taxon>
        <taxon>Methanobacteriota</taxon>
        <taxon>Methanomada group</taxon>
        <taxon>Methanococci</taxon>
        <taxon>Methanococcales</taxon>
        <taxon>Methanococcaceae</taxon>
        <taxon>Methanothermococcus</taxon>
    </lineage>
</organism>
<proteinExistence type="predicted"/>
<reference evidence="1" key="1">
    <citation type="journal article" date="2020" name="ISME J.">
        <title>Gammaproteobacteria mediating utilization of methyl-, sulfur- and petroleum organic compounds in deep ocean hydrothermal plumes.</title>
        <authorList>
            <person name="Zhou Z."/>
            <person name="Liu Y."/>
            <person name="Pan J."/>
            <person name="Cron B.R."/>
            <person name="Toner B.M."/>
            <person name="Anantharaman K."/>
            <person name="Breier J.A."/>
            <person name="Dick G.J."/>
            <person name="Li M."/>
        </authorList>
    </citation>
    <scope>NUCLEOTIDE SEQUENCE</scope>
    <source>
        <strain evidence="1">SZUA-1385</strain>
    </source>
</reference>
<accession>A0A832YRE9</accession>
<dbReference type="EMBL" id="DQSV01000005">
    <property type="protein sequence ID" value="HIP16710.1"/>
    <property type="molecule type" value="Genomic_DNA"/>
</dbReference>
<sequence>MVLLLIRGDNYEKIKNALADIHRHGKLTILGKPRIMVPEAADEILKHILGTIKKPCKRACLVKIQENAPQAIDKIRKIHPPAHIIVISEIHEPYPYLLKDFPKMPILKGYYKSKTNKKDNIKEKKKLKKKV</sequence>
<dbReference type="InterPro" id="IPR007154">
    <property type="entry name" value="DUF356"/>
</dbReference>
<evidence type="ECO:0000313" key="1">
    <source>
        <dbReference type="EMBL" id="HIP16710.1"/>
    </source>
</evidence>
<comment type="caution">
    <text evidence="1">The sequence shown here is derived from an EMBL/GenBank/DDBJ whole genome shotgun (WGS) entry which is preliminary data.</text>
</comment>
<gene>
    <name evidence="1" type="ORF">EYG76_00175</name>
</gene>